<evidence type="ECO:0000313" key="2">
    <source>
        <dbReference type="EMBL" id="ACG24396.1"/>
    </source>
</evidence>
<reference evidence="2" key="1">
    <citation type="journal article" date="2009" name="Plant Mol. Biol.">
        <title>Insights into corn genes derived from large-scale cDNA sequencing.</title>
        <authorList>
            <person name="Alexandrov N.N."/>
            <person name="Brover V.V."/>
            <person name="Freidin S."/>
            <person name="Troukhan M.E."/>
            <person name="Tatarinova T.V."/>
            <person name="Zhang H."/>
            <person name="Swaller T.J."/>
            <person name="Lu Y.P."/>
            <person name="Bouck J."/>
            <person name="Flavell R.B."/>
            <person name="Feldmann K.A."/>
        </authorList>
    </citation>
    <scope>NUCLEOTIDE SEQUENCE</scope>
</reference>
<dbReference type="GO" id="GO:0033567">
    <property type="term" value="P:DNA replication, Okazaki fragment processing"/>
    <property type="evidence" value="ECO:0007669"/>
    <property type="project" value="InterPro"/>
</dbReference>
<organism evidence="2">
    <name type="scientific">Zea mays</name>
    <name type="common">Maize</name>
    <dbReference type="NCBI Taxonomy" id="4577"/>
    <lineage>
        <taxon>Eukaryota</taxon>
        <taxon>Viridiplantae</taxon>
        <taxon>Streptophyta</taxon>
        <taxon>Embryophyta</taxon>
        <taxon>Tracheophyta</taxon>
        <taxon>Spermatophyta</taxon>
        <taxon>Magnoliopsida</taxon>
        <taxon>Liliopsida</taxon>
        <taxon>Poales</taxon>
        <taxon>Poaceae</taxon>
        <taxon>PACMAD clade</taxon>
        <taxon>Panicoideae</taxon>
        <taxon>Andropogonodae</taxon>
        <taxon>Andropogoneae</taxon>
        <taxon>Tripsacinae</taxon>
        <taxon>Zea</taxon>
    </lineage>
</organism>
<dbReference type="PANTHER" id="PTHR42646:SF4">
    <property type="entry name" value="5'-3' EXONUCLEASE FAMILY PROTEIN"/>
    <property type="match status" value="1"/>
</dbReference>
<dbReference type="ExpressionAtlas" id="B6SHR3">
    <property type="expression patterns" value="baseline and differential"/>
</dbReference>
<protein>
    <recommendedName>
        <fullName evidence="3">5'-3' exonuclease family protein</fullName>
    </recommendedName>
</protein>
<dbReference type="AlphaFoldDB" id="B6SHR3"/>
<sequence>MLPLPTAGAVAAAGVAAPLGSRPLRLVATRATTTPSSPTTSTSAISNASPAGHSRKDLSGRDGAPSKPTKPRVFFLDVNPLCFRGSQRNLGAFARWLALFFAHVSLRDPVVAVLDGDGEKENEYRRRVLP</sequence>
<evidence type="ECO:0000256" key="1">
    <source>
        <dbReference type="SAM" id="MobiDB-lite"/>
    </source>
</evidence>
<dbReference type="EMBL" id="EU952278">
    <property type="protein sequence ID" value="ACG24396.1"/>
    <property type="molecule type" value="mRNA"/>
</dbReference>
<feature type="compositionally biased region" description="Low complexity" evidence="1">
    <location>
        <begin position="28"/>
        <end position="51"/>
    </location>
</feature>
<evidence type="ECO:0008006" key="3">
    <source>
        <dbReference type="Google" id="ProtNLM"/>
    </source>
</evidence>
<dbReference type="PANTHER" id="PTHR42646">
    <property type="entry name" value="FLAP ENDONUCLEASE XNI"/>
    <property type="match status" value="1"/>
</dbReference>
<dbReference type="GO" id="GO:0017108">
    <property type="term" value="F:5'-flap endonuclease activity"/>
    <property type="evidence" value="ECO:0007669"/>
    <property type="project" value="InterPro"/>
</dbReference>
<proteinExistence type="evidence at transcript level"/>
<dbReference type="InterPro" id="IPR038969">
    <property type="entry name" value="FEN"/>
</dbReference>
<accession>B6SHR3</accession>
<feature type="region of interest" description="Disordered" evidence="1">
    <location>
        <begin position="28"/>
        <end position="71"/>
    </location>
</feature>
<name>B6SHR3_MAIZE</name>